<feature type="region of interest" description="Disordered" evidence="1">
    <location>
        <begin position="1"/>
        <end position="49"/>
    </location>
</feature>
<feature type="non-terminal residue" evidence="2">
    <location>
        <position position="232"/>
    </location>
</feature>
<feature type="region of interest" description="Disordered" evidence="1">
    <location>
        <begin position="83"/>
        <end position="128"/>
    </location>
</feature>
<gene>
    <name evidence="2" type="ORF">CERSUDRAFT_114906</name>
</gene>
<organism evidence="2 3">
    <name type="scientific">Ceriporiopsis subvermispora (strain B)</name>
    <name type="common">White-rot fungus</name>
    <name type="synonym">Gelatoporia subvermispora</name>
    <dbReference type="NCBI Taxonomy" id="914234"/>
    <lineage>
        <taxon>Eukaryota</taxon>
        <taxon>Fungi</taxon>
        <taxon>Dikarya</taxon>
        <taxon>Basidiomycota</taxon>
        <taxon>Agaricomycotina</taxon>
        <taxon>Agaricomycetes</taxon>
        <taxon>Polyporales</taxon>
        <taxon>Gelatoporiaceae</taxon>
        <taxon>Gelatoporia</taxon>
    </lineage>
</organism>
<sequence>MDRVRTSGPSHIEWKSPSTQHSPASSAFGVHSLNRTASSPSMTLTPTSATLTANANTLSARPPSAQSLRIDLLRHSVEEPEWEHAALSRESRQPAPKLEPLHVPPPRRPSLESVPRTPDSTRVLDGHGQPANLVHQAFIRRTLKRSVSQTSTTTLQSTVSAVAPTIPPLDLRPDFQSSMGLPAPRKSRLPPPSLPTVVGSPTRPAKYSVIYEDNDSIRTGSFITAPSVNTPE</sequence>
<dbReference type="AlphaFoldDB" id="M2QXZ4"/>
<name>M2QXZ4_CERS8</name>
<dbReference type="EMBL" id="KB445797">
    <property type="protein sequence ID" value="EMD37005.1"/>
    <property type="molecule type" value="Genomic_DNA"/>
</dbReference>
<evidence type="ECO:0000313" key="3">
    <source>
        <dbReference type="Proteomes" id="UP000016930"/>
    </source>
</evidence>
<keyword evidence="3" id="KW-1185">Reference proteome</keyword>
<evidence type="ECO:0000313" key="2">
    <source>
        <dbReference type="EMBL" id="EMD37005.1"/>
    </source>
</evidence>
<feature type="compositionally biased region" description="Low complexity" evidence="1">
    <location>
        <begin position="36"/>
        <end position="49"/>
    </location>
</feature>
<proteinExistence type="predicted"/>
<reference evidence="2 3" key="1">
    <citation type="journal article" date="2012" name="Proc. Natl. Acad. Sci. U.S.A.">
        <title>Comparative genomics of Ceriporiopsis subvermispora and Phanerochaete chrysosporium provide insight into selective ligninolysis.</title>
        <authorList>
            <person name="Fernandez-Fueyo E."/>
            <person name="Ruiz-Duenas F.J."/>
            <person name="Ferreira P."/>
            <person name="Floudas D."/>
            <person name="Hibbett D.S."/>
            <person name="Canessa P."/>
            <person name="Larrondo L.F."/>
            <person name="James T.Y."/>
            <person name="Seelenfreund D."/>
            <person name="Lobos S."/>
            <person name="Polanco R."/>
            <person name="Tello M."/>
            <person name="Honda Y."/>
            <person name="Watanabe T."/>
            <person name="Watanabe T."/>
            <person name="Ryu J.S."/>
            <person name="Kubicek C.P."/>
            <person name="Schmoll M."/>
            <person name="Gaskell J."/>
            <person name="Hammel K.E."/>
            <person name="St John F.J."/>
            <person name="Vanden Wymelenberg A."/>
            <person name="Sabat G."/>
            <person name="Splinter BonDurant S."/>
            <person name="Syed K."/>
            <person name="Yadav J.S."/>
            <person name="Doddapaneni H."/>
            <person name="Subramanian V."/>
            <person name="Lavin J.L."/>
            <person name="Oguiza J.A."/>
            <person name="Perez G."/>
            <person name="Pisabarro A.G."/>
            <person name="Ramirez L."/>
            <person name="Santoyo F."/>
            <person name="Master E."/>
            <person name="Coutinho P.M."/>
            <person name="Henrissat B."/>
            <person name="Lombard V."/>
            <person name="Magnuson J.K."/>
            <person name="Kuees U."/>
            <person name="Hori C."/>
            <person name="Igarashi K."/>
            <person name="Samejima M."/>
            <person name="Held B.W."/>
            <person name="Barry K.W."/>
            <person name="LaButti K.M."/>
            <person name="Lapidus A."/>
            <person name="Lindquist E.A."/>
            <person name="Lucas S.M."/>
            <person name="Riley R."/>
            <person name="Salamov A.A."/>
            <person name="Hoffmeister D."/>
            <person name="Schwenk D."/>
            <person name="Hadar Y."/>
            <person name="Yarden O."/>
            <person name="de Vries R.P."/>
            <person name="Wiebenga A."/>
            <person name="Stenlid J."/>
            <person name="Eastwood D."/>
            <person name="Grigoriev I.V."/>
            <person name="Berka R.M."/>
            <person name="Blanchette R.A."/>
            <person name="Kersten P."/>
            <person name="Martinez A.T."/>
            <person name="Vicuna R."/>
            <person name="Cullen D."/>
        </authorList>
    </citation>
    <scope>NUCLEOTIDE SEQUENCE [LARGE SCALE GENOMIC DNA]</scope>
    <source>
        <strain evidence="2 3">B</strain>
    </source>
</reference>
<dbReference type="HOGENOM" id="CLU_1197321_0_0_1"/>
<dbReference type="Proteomes" id="UP000016930">
    <property type="component" value="Unassembled WGS sequence"/>
</dbReference>
<accession>M2QXZ4</accession>
<dbReference type="STRING" id="914234.M2QXZ4"/>
<feature type="compositionally biased region" description="Polar residues" evidence="1">
    <location>
        <begin position="16"/>
        <end position="25"/>
    </location>
</feature>
<dbReference type="OrthoDB" id="3251367at2759"/>
<feature type="region of interest" description="Disordered" evidence="1">
    <location>
        <begin position="176"/>
        <end position="202"/>
    </location>
</feature>
<protein>
    <submittedName>
        <fullName evidence="2">Uncharacterized protein</fullName>
    </submittedName>
</protein>
<evidence type="ECO:0000256" key="1">
    <source>
        <dbReference type="SAM" id="MobiDB-lite"/>
    </source>
</evidence>
<feature type="compositionally biased region" description="Basic and acidic residues" evidence="1">
    <location>
        <begin position="83"/>
        <end position="92"/>
    </location>
</feature>